<dbReference type="Proteomes" id="UP001241605">
    <property type="component" value="Chromosome"/>
</dbReference>
<reference evidence="3 4" key="1">
    <citation type="submission" date="2023-05" db="EMBL/GenBank/DDBJ databases">
        <title>YMD87, complete Genome.</title>
        <authorList>
            <person name="Zhang J."/>
            <person name="Xu X."/>
        </authorList>
    </citation>
    <scope>NUCLEOTIDE SEQUENCE [LARGE SCALE GENOMIC DNA]</scope>
    <source>
        <strain evidence="3 4">YMD87</strain>
    </source>
</reference>
<protein>
    <submittedName>
        <fullName evidence="3">YqaA family protein</fullName>
    </submittedName>
</protein>
<dbReference type="InterPro" id="IPR051311">
    <property type="entry name" value="DedA_domain"/>
</dbReference>
<dbReference type="Pfam" id="PF09335">
    <property type="entry name" value="VTT_dom"/>
    <property type="match status" value="1"/>
</dbReference>
<organism evidence="3 4">
    <name type="scientific">Tropicibacter oceani</name>
    <dbReference type="NCBI Taxonomy" id="3058420"/>
    <lineage>
        <taxon>Bacteria</taxon>
        <taxon>Pseudomonadati</taxon>
        <taxon>Pseudomonadota</taxon>
        <taxon>Alphaproteobacteria</taxon>
        <taxon>Rhodobacterales</taxon>
        <taxon>Roseobacteraceae</taxon>
        <taxon>Tropicibacter</taxon>
    </lineage>
</organism>
<dbReference type="RefSeq" id="WP_282301584.1">
    <property type="nucleotide sequence ID" value="NZ_CP124616.1"/>
</dbReference>
<keyword evidence="4" id="KW-1185">Reference proteome</keyword>
<feature type="transmembrane region" description="Helical" evidence="1">
    <location>
        <begin position="124"/>
        <end position="146"/>
    </location>
</feature>
<sequence>MTLDILEGAAALGGLFLAAFGAATLLPFQSEFVFVALQLSGKVPLGAILVAASIGNTLGSVVNYVLGRGIERFRHRRWFPVTQAQLARAQRWYARWGVWTLLLSWAPLGDAVTVIAGIMRTRWWVFLGLVALAKTGRYAVLAWITAAAQGAV</sequence>
<evidence type="ECO:0000313" key="4">
    <source>
        <dbReference type="Proteomes" id="UP001241605"/>
    </source>
</evidence>
<dbReference type="EMBL" id="CP124616">
    <property type="protein sequence ID" value="WGW04947.1"/>
    <property type="molecule type" value="Genomic_DNA"/>
</dbReference>
<keyword evidence="1" id="KW-0472">Membrane</keyword>
<keyword evidence="1" id="KW-1133">Transmembrane helix</keyword>
<feature type="transmembrane region" description="Helical" evidence="1">
    <location>
        <begin position="96"/>
        <end position="118"/>
    </location>
</feature>
<accession>A0ABY8QMD4</accession>
<feature type="transmembrane region" description="Helical" evidence="1">
    <location>
        <begin position="43"/>
        <end position="66"/>
    </location>
</feature>
<dbReference type="PANTHER" id="PTHR42709">
    <property type="entry name" value="ALKALINE PHOSPHATASE LIKE PROTEIN"/>
    <property type="match status" value="1"/>
</dbReference>
<gene>
    <name evidence="3" type="ORF">QF118_05205</name>
</gene>
<evidence type="ECO:0000259" key="2">
    <source>
        <dbReference type="Pfam" id="PF09335"/>
    </source>
</evidence>
<dbReference type="PANTHER" id="PTHR42709:SF4">
    <property type="entry name" value="INNER MEMBRANE PROTEIN YQAA"/>
    <property type="match status" value="1"/>
</dbReference>
<dbReference type="InterPro" id="IPR032816">
    <property type="entry name" value="VTT_dom"/>
</dbReference>
<proteinExistence type="predicted"/>
<evidence type="ECO:0000256" key="1">
    <source>
        <dbReference type="SAM" id="Phobius"/>
    </source>
</evidence>
<name>A0ABY8QMD4_9RHOB</name>
<evidence type="ECO:0000313" key="3">
    <source>
        <dbReference type="EMBL" id="WGW04947.1"/>
    </source>
</evidence>
<keyword evidence="1" id="KW-0812">Transmembrane</keyword>
<feature type="domain" description="VTT" evidence="2">
    <location>
        <begin position="35"/>
        <end position="144"/>
    </location>
</feature>